<dbReference type="SFLD" id="SFLDG01081">
    <property type="entry name" value="cleavage_of_the_Ca-Cb_bond_in"/>
    <property type="match status" value="1"/>
</dbReference>
<sequence length="377" mass="43157">MYTEIFERTSFAEGSEIIRSKKKEDVERALHRASSRLSLDFEDYLSLVSPNAFSYLEPMARLSKEIKKERFGNTIQLFMPLYLSNECRSSCLYCGFSYENKIPRKTLTEEEIRKEAEVLQKKGIRHLVILTGEDYSKTSLDYILRAVSILEEFFDSLSIEVYPLDTDDYQTAIESGVDGLIVYQETYDKKVYAENHYRGIKKNMFYRLEAPERGGKAGFRKIGIGALLGLSDPLGEMYKLGEHAKYLIKQYWKTSFQISLPRMRPAAGDFQKIVSVNDRDFVRFLLALRISFPDLGLVLSTRESPRLRDHLATLGITSMSVESKTEPGGYSNSGALKQFEIEDNRSVSDLAASLRRSGLDPVFKDFDRALLFSKETL</sequence>
<evidence type="ECO:0000256" key="4">
    <source>
        <dbReference type="ARBA" id="ARBA00022723"/>
    </source>
</evidence>
<name>A0A2M9YSS0_9LEPT</name>
<dbReference type="NCBIfam" id="TIGR02351">
    <property type="entry name" value="thiH"/>
    <property type="match status" value="1"/>
</dbReference>
<evidence type="ECO:0000256" key="3">
    <source>
        <dbReference type="ARBA" id="ARBA00022691"/>
    </source>
</evidence>
<keyword evidence="10" id="KW-1185">Reference proteome</keyword>
<evidence type="ECO:0000313" key="9">
    <source>
        <dbReference type="EMBL" id="PJZ60886.1"/>
    </source>
</evidence>
<comment type="cofactor">
    <cofactor evidence="1">
        <name>[4Fe-4S] cluster</name>
        <dbReference type="ChEBI" id="CHEBI:49883"/>
    </cofactor>
</comment>
<organism evidence="8 11">
    <name type="scientific">Leptospira adleri</name>
    <dbReference type="NCBI Taxonomy" id="2023186"/>
    <lineage>
        <taxon>Bacteria</taxon>
        <taxon>Pseudomonadati</taxon>
        <taxon>Spirochaetota</taxon>
        <taxon>Spirochaetia</taxon>
        <taxon>Leptospirales</taxon>
        <taxon>Leptospiraceae</taxon>
        <taxon>Leptospira</taxon>
    </lineage>
</organism>
<evidence type="ECO:0000256" key="6">
    <source>
        <dbReference type="ARBA" id="ARBA00023014"/>
    </source>
</evidence>
<evidence type="ECO:0000259" key="7">
    <source>
        <dbReference type="PROSITE" id="PS51918"/>
    </source>
</evidence>
<dbReference type="Pfam" id="PF06968">
    <property type="entry name" value="BATS"/>
    <property type="match status" value="1"/>
</dbReference>
<evidence type="ECO:0000256" key="2">
    <source>
        <dbReference type="ARBA" id="ARBA00022485"/>
    </source>
</evidence>
<dbReference type="Gene3D" id="3.20.20.70">
    <property type="entry name" value="Aldolase class I"/>
    <property type="match status" value="1"/>
</dbReference>
<evidence type="ECO:0000313" key="10">
    <source>
        <dbReference type="Proteomes" id="UP000232149"/>
    </source>
</evidence>
<dbReference type="GO" id="GO:0051539">
    <property type="term" value="F:4 iron, 4 sulfur cluster binding"/>
    <property type="evidence" value="ECO:0007669"/>
    <property type="project" value="UniProtKB-KW"/>
</dbReference>
<keyword evidence="3" id="KW-0949">S-adenosyl-L-methionine</keyword>
<dbReference type="RefSeq" id="WP_100784109.1">
    <property type="nucleotide sequence ID" value="NZ_NPDU01000046.1"/>
</dbReference>
<dbReference type="InterPro" id="IPR058240">
    <property type="entry name" value="rSAM_sf"/>
</dbReference>
<dbReference type="Proteomes" id="UP000232149">
    <property type="component" value="Unassembled WGS sequence"/>
</dbReference>
<dbReference type="InterPro" id="IPR013785">
    <property type="entry name" value="Aldolase_TIM"/>
</dbReference>
<accession>A0A2M9YSS0</accession>
<dbReference type="SFLD" id="SFLDS00029">
    <property type="entry name" value="Radical_SAM"/>
    <property type="match status" value="1"/>
</dbReference>
<dbReference type="CDD" id="cd01335">
    <property type="entry name" value="Radical_SAM"/>
    <property type="match status" value="1"/>
</dbReference>
<keyword evidence="5" id="KW-0408">Iron</keyword>
<dbReference type="SFLD" id="SFLDG01060">
    <property type="entry name" value="BATS_domain_containing"/>
    <property type="match status" value="1"/>
</dbReference>
<dbReference type="PROSITE" id="PS51918">
    <property type="entry name" value="RADICAL_SAM"/>
    <property type="match status" value="1"/>
</dbReference>
<keyword evidence="6" id="KW-0411">Iron-sulfur</keyword>
<proteinExistence type="predicted"/>
<feature type="domain" description="Radical SAM core" evidence="7">
    <location>
        <begin position="73"/>
        <end position="293"/>
    </location>
</feature>
<evidence type="ECO:0000256" key="5">
    <source>
        <dbReference type="ARBA" id="ARBA00023004"/>
    </source>
</evidence>
<dbReference type="SUPFAM" id="SSF102114">
    <property type="entry name" value="Radical SAM enzymes"/>
    <property type="match status" value="1"/>
</dbReference>
<dbReference type="InterPro" id="IPR007197">
    <property type="entry name" value="rSAM"/>
</dbReference>
<evidence type="ECO:0000313" key="8">
    <source>
        <dbReference type="EMBL" id="PJZ54572.1"/>
    </source>
</evidence>
<dbReference type="SFLD" id="SFLDF00301">
    <property type="entry name" value="2-iminoacetate_synthase_(ThiH)"/>
    <property type="match status" value="1"/>
</dbReference>
<gene>
    <name evidence="9" type="ORF">CH376_16000</name>
    <name evidence="8" type="ORF">CH380_02255</name>
</gene>
<dbReference type="PANTHER" id="PTHR43583:SF1">
    <property type="entry name" value="2-IMINOACETATE SYNTHASE"/>
    <property type="match status" value="1"/>
</dbReference>
<dbReference type="InterPro" id="IPR010722">
    <property type="entry name" value="BATS_dom"/>
</dbReference>
<evidence type="ECO:0000256" key="1">
    <source>
        <dbReference type="ARBA" id="ARBA00001966"/>
    </source>
</evidence>
<dbReference type="PANTHER" id="PTHR43583">
    <property type="entry name" value="2-IMINOACETATE SYNTHASE"/>
    <property type="match status" value="1"/>
</dbReference>
<dbReference type="SMART" id="SM00876">
    <property type="entry name" value="BATS"/>
    <property type="match status" value="1"/>
</dbReference>
<reference evidence="10 11" key="1">
    <citation type="submission" date="2017-07" db="EMBL/GenBank/DDBJ databases">
        <title>Leptospira spp. isolated from tropical soils.</title>
        <authorList>
            <person name="Thibeaux R."/>
            <person name="Iraola G."/>
            <person name="Ferres I."/>
            <person name="Bierque E."/>
            <person name="Girault D."/>
            <person name="Soupe-Gilbert M.-E."/>
            <person name="Picardeau M."/>
            <person name="Goarant C."/>
        </authorList>
    </citation>
    <scope>NUCLEOTIDE SEQUENCE [LARGE SCALE GENOMIC DNA]</scope>
    <source>
        <strain evidence="8 11">FH2-B-C1</strain>
        <strain evidence="9 10">FH2-B-D1</strain>
    </source>
</reference>
<keyword evidence="4" id="KW-0479">Metal-binding</keyword>
<dbReference type="InterPro" id="IPR012726">
    <property type="entry name" value="ThiH"/>
</dbReference>
<dbReference type="GO" id="GO:0005506">
    <property type="term" value="F:iron ion binding"/>
    <property type="evidence" value="ECO:0007669"/>
    <property type="project" value="InterPro"/>
</dbReference>
<dbReference type="EMBL" id="NPDV01000002">
    <property type="protein sequence ID" value="PJZ54572.1"/>
    <property type="molecule type" value="Genomic_DNA"/>
</dbReference>
<dbReference type="AlphaFoldDB" id="A0A2M9YSS0"/>
<dbReference type="InterPro" id="IPR034428">
    <property type="entry name" value="ThiH/NoCL/HydG-like"/>
</dbReference>
<dbReference type="Proteomes" id="UP000232188">
    <property type="component" value="Unassembled WGS sequence"/>
</dbReference>
<keyword evidence="2" id="KW-0004">4Fe-4S</keyword>
<dbReference type="EMBL" id="NPDU01000046">
    <property type="protein sequence ID" value="PJZ60886.1"/>
    <property type="molecule type" value="Genomic_DNA"/>
</dbReference>
<evidence type="ECO:0000313" key="11">
    <source>
        <dbReference type="Proteomes" id="UP000232188"/>
    </source>
</evidence>
<dbReference type="Pfam" id="PF04055">
    <property type="entry name" value="Radical_SAM"/>
    <property type="match status" value="1"/>
</dbReference>
<dbReference type="GO" id="GO:0009228">
    <property type="term" value="P:thiamine biosynthetic process"/>
    <property type="evidence" value="ECO:0007669"/>
    <property type="project" value="InterPro"/>
</dbReference>
<comment type="caution">
    <text evidence="8">The sequence shown here is derived from an EMBL/GenBank/DDBJ whole genome shotgun (WGS) entry which is preliminary data.</text>
</comment>
<dbReference type="GO" id="GO:0003824">
    <property type="term" value="F:catalytic activity"/>
    <property type="evidence" value="ECO:0007669"/>
    <property type="project" value="InterPro"/>
</dbReference>
<protein>
    <submittedName>
        <fullName evidence="8">2-iminoacetate synthase ThiH</fullName>
    </submittedName>
</protein>